<evidence type="ECO:0000256" key="7">
    <source>
        <dbReference type="ARBA" id="ARBA00022741"/>
    </source>
</evidence>
<feature type="binding site" evidence="16">
    <location>
        <begin position="376"/>
        <end position="379"/>
    </location>
    <ligand>
        <name>ATP</name>
        <dbReference type="ChEBI" id="CHEBI:30616"/>
    </ligand>
</feature>
<keyword evidence="21" id="KW-1185">Reference proteome</keyword>
<dbReference type="InterPro" id="IPR011990">
    <property type="entry name" value="TPR-like_helical_dom_sf"/>
</dbReference>
<keyword evidence="11" id="KW-0472">Membrane</keyword>
<dbReference type="InterPro" id="IPR003812">
    <property type="entry name" value="Fido"/>
</dbReference>
<feature type="domain" description="Fido" evidence="19">
    <location>
        <begin position="345"/>
        <end position="480"/>
    </location>
</feature>
<feature type="active site" evidence="15">
    <location>
        <position position="423"/>
    </location>
</feature>
<keyword evidence="7 16" id="KW-0547">Nucleotide-binding</keyword>
<evidence type="ECO:0000256" key="6">
    <source>
        <dbReference type="ARBA" id="ARBA00022737"/>
    </source>
</evidence>
<keyword evidence="9 16" id="KW-0067">ATP-binding</keyword>
<feature type="glycosylation site" description="N-linked (GlcNAc...) asparagine" evidence="18">
    <location>
        <position position="334"/>
    </location>
</feature>
<gene>
    <name evidence="20" type="ORF">P879_03233</name>
</gene>
<comment type="catalytic activity">
    <reaction evidence="14">
        <text>L-tyrosyl-[protein] + ATP = O-(5'-adenylyl)-L-tyrosyl-[protein] + diphosphate</text>
        <dbReference type="Rhea" id="RHEA:54288"/>
        <dbReference type="Rhea" id="RHEA-COMP:10136"/>
        <dbReference type="Rhea" id="RHEA-COMP:13846"/>
        <dbReference type="ChEBI" id="CHEBI:30616"/>
        <dbReference type="ChEBI" id="CHEBI:33019"/>
        <dbReference type="ChEBI" id="CHEBI:46858"/>
        <dbReference type="ChEBI" id="CHEBI:83624"/>
        <dbReference type="EC" id="2.7.7.108"/>
    </reaction>
</comment>
<dbReference type="Proteomes" id="UP000699462">
    <property type="component" value="Unassembled WGS sequence"/>
</dbReference>
<protein>
    <recommendedName>
        <fullName evidence="12">protein adenylyltransferase</fullName>
        <ecNumber evidence="12">2.7.7.108</ecNumber>
    </recommendedName>
</protein>
<evidence type="ECO:0000256" key="4">
    <source>
        <dbReference type="ARBA" id="ARBA00022692"/>
    </source>
</evidence>
<comment type="caution">
    <text evidence="20">The sequence shown here is derived from an EMBL/GenBank/DDBJ whole genome shotgun (WGS) entry which is preliminary data.</text>
</comment>
<comment type="similarity">
    <text evidence="2">Belongs to the fic family.</text>
</comment>
<evidence type="ECO:0000256" key="8">
    <source>
        <dbReference type="ARBA" id="ARBA00022803"/>
    </source>
</evidence>
<sequence>MGVAHHKLLVVLIALFVLLLAPSAFWISFIRNFGETYDKFVWRDFIESTTLYYILNILIDVFAKDSTMHRVGLVEPNAIKAPDTITQMLYHRIINEVVRLHKSHSEVAARSYRKRSTGGREQLSSEKVEALHALQAAEVLQSAGHHTKAKKLLEHAFHLDSDNINVLVALGEAIEASWRSLKSVRPKLEASSRKPSSSSLAKLPEFEITEVDELLLSADHLYTRALIVDPHFNQAYRSKGRLMPLVEEIDQRRFNIIDFKVRRFYQIPETNPGLKHAKLEQYFKHIYHSNAIEGNTLTLAQTRSILETRLAVGGKSLMEQNEVLGLDAALRYINSSLMRGKSTPISLDTILNLHRHILSFVDPSEAGRFRRTQVFVADHQPPPPEAVPSLMVQLVSWLNSDQLTDVHPIEVAALIHWKLVYIHPFYDGNGRTARLLMNLILMRAGLPPAIIKVEDRPAYYEHLKTANDGDVRPFVRFVATCTERTVDEYLDAALEKPKIMTNDAELIPSELPSAVSNDSPVRCLQPSQQDDELEQAFNEQTVLKQRPAPFPHWSSSHLKLNSDSKPNILLPSVIYLGG</sequence>
<name>A0A8T0DIM4_9TREM</name>
<keyword evidence="3" id="KW-0808">Transferase</keyword>
<reference evidence="20 21" key="1">
    <citation type="submission" date="2019-07" db="EMBL/GenBank/DDBJ databases">
        <title>Annotation for the trematode Paragonimus westermani.</title>
        <authorList>
            <person name="Choi Y.-J."/>
        </authorList>
    </citation>
    <scope>NUCLEOTIDE SEQUENCE [LARGE SCALE GENOMIC DNA]</scope>
    <source>
        <strain evidence="20">180907_Pwestermani</strain>
    </source>
</reference>
<dbReference type="InterPro" id="IPR040198">
    <property type="entry name" value="Fido_containing"/>
</dbReference>
<feature type="site" description="Important for autoinhibition of adenylyltransferase activity" evidence="17">
    <location>
        <position position="293"/>
    </location>
</feature>
<proteinExistence type="inferred from homology"/>
<dbReference type="Pfam" id="PF02661">
    <property type="entry name" value="Fic"/>
    <property type="match status" value="1"/>
</dbReference>
<evidence type="ECO:0000313" key="21">
    <source>
        <dbReference type="Proteomes" id="UP000699462"/>
    </source>
</evidence>
<dbReference type="GO" id="GO:0016020">
    <property type="term" value="C:membrane"/>
    <property type="evidence" value="ECO:0007669"/>
    <property type="project" value="UniProtKB-SubCell"/>
</dbReference>
<evidence type="ECO:0000256" key="17">
    <source>
        <dbReference type="PIRSR" id="PIRSR640198-3"/>
    </source>
</evidence>
<dbReference type="OrthoDB" id="439046at2759"/>
<dbReference type="PANTHER" id="PTHR13504:SF34">
    <property type="entry name" value="PROTEIN ADENYLYLTRANSFERASE FICD"/>
    <property type="match status" value="1"/>
</dbReference>
<keyword evidence="6" id="KW-0677">Repeat</keyword>
<accession>A0A8T0DIM4</accession>
<comment type="subcellular location">
    <subcellularLocation>
        <location evidence="1">Membrane</location>
        <topology evidence="1">Single-pass membrane protein</topology>
    </subcellularLocation>
</comment>
<dbReference type="GO" id="GO:0005524">
    <property type="term" value="F:ATP binding"/>
    <property type="evidence" value="ECO:0007669"/>
    <property type="project" value="UniProtKB-KW"/>
</dbReference>
<keyword evidence="8" id="KW-0802">TPR repeat</keyword>
<evidence type="ECO:0000256" key="11">
    <source>
        <dbReference type="ARBA" id="ARBA00023136"/>
    </source>
</evidence>
<evidence type="ECO:0000256" key="14">
    <source>
        <dbReference type="ARBA" id="ARBA00048696"/>
    </source>
</evidence>
<dbReference type="Gene3D" id="1.25.40.10">
    <property type="entry name" value="Tetratricopeptide repeat domain"/>
    <property type="match status" value="1"/>
</dbReference>
<evidence type="ECO:0000256" key="15">
    <source>
        <dbReference type="PIRSR" id="PIRSR640198-1"/>
    </source>
</evidence>
<keyword evidence="4" id="KW-0812">Transmembrane</keyword>
<evidence type="ECO:0000256" key="5">
    <source>
        <dbReference type="ARBA" id="ARBA00022695"/>
    </source>
</evidence>
<evidence type="ECO:0000256" key="1">
    <source>
        <dbReference type="ARBA" id="ARBA00004167"/>
    </source>
</evidence>
<organism evidence="20 21">
    <name type="scientific">Paragonimus westermani</name>
    <dbReference type="NCBI Taxonomy" id="34504"/>
    <lineage>
        <taxon>Eukaryota</taxon>
        <taxon>Metazoa</taxon>
        <taxon>Spiralia</taxon>
        <taxon>Lophotrochozoa</taxon>
        <taxon>Platyhelminthes</taxon>
        <taxon>Trematoda</taxon>
        <taxon>Digenea</taxon>
        <taxon>Plagiorchiida</taxon>
        <taxon>Troglotremata</taxon>
        <taxon>Troglotrematidae</taxon>
        <taxon>Paragonimus</taxon>
    </lineage>
</organism>
<evidence type="ECO:0000313" key="20">
    <source>
        <dbReference type="EMBL" id="KAF8567729.1"/>
    </source>
</evidence>
<dbReference type="PROSITE" id="PS51459">
    <property type="entry name" value="FIDO"/>
    <property type="match status" value="1"/>
</dbReference>
<evidence type="ECO:0000256" key="9">
    <source>
        <dbReference type="ARBA" id="ARBA00022840"/>
    </source>
</evidence>
<keyword evidence="10" id="KW-1133">Transmembrane helix</keyword>
<evidence type="ECO:0000256" key="13">
    <source>
        <dbReference type="ARBA" id="ARBA00047939"/>
    </source>
</evidence>
<dbReference type="PANTHER" id="PTHR13504">
    <property type="entry name" value="FIDO DOMAIN-CONTAINING PROTEIN DDB_G0283145"/>
    <property type="match status" value="1"/>
</dbReference>
<dbReference type="EMBL" id="JTDF01003539">
    <property type="protein sequence ID" value="KAF8567729.1"/>
    <property type="molecule type" value="Genomic_DNA"/>
</dbReference>
<evidence type="ECO:0000259" key="19">
    <source>
        <dbReference type="PROSITE" id="PS51459"/>
    </source>
</evidence>
<evidence type="ECO:0000256" key="16">
    <source>
        <dbReference type="PIRSR" id="PIRSR640198-2"/>
    </source>
</evidence>
<dbReference type="AlphaFoldDB" id="A0A8T0DIM4"/>
<dbReference type="SUPFAM" id="SSF140931">
    <property type="entry name" value="Fic-like"/>
    <property type="match status" value="1"/>
</dbReference>
<keyword evidence="5" id="KW-0548">Nucleotidyltransferase</keyword>
<dbReference type="InterPro" id="IPR036597">
    <property type="entry name" value="Fido-like_dom_sf"/>
</dbReference>
<dbReference type="EC" id="2.7.7.108" evidence="12"/>
<feature type="binding site" evidence="16">
    <location>
        <begin position="427"/>
        <end position="434"/>
    </location>
    <ligand>
        <name>ATP</name>
        <dbReference type="ChEBI" id="CHEBI:30616"/>
    </ligand>
</feature>
<evidence type="ECO:0000256" key="10">
    <source>
        <dbReference type="ARBA" id="ARBA00022989"/>
    </source>
</evidence>
<evidence type="ECO:0000256" key="18">
    <source>
        <dbReference type="PIRSR" id="PIRSR640198-4"/>
    </source>
</evidence>
<dbReference type="Gene3D" id="1.10.3290.10">
    <property type="entry name" value="Fido-like domain"/>
    <property type="match status" value="1"/>
</dbReference>
<evidence type="ECO:0000256" key="12">
    <source>
        <dbReference type="ARBA" id="ARBA00034531"/>
    </source>
</evidence>
<comment type="catalytic activity">
    <reaction evidence="13">
        <text>L-threonyl-[protein] + ATP = 3-O-(5'-adenylyl)-L-threonyl-[protein] + diphosphate</text>
        <dbReference type="Rhea" id="RHEA:54292"/>
        <dbReference type="Rhea" id="RHEA-COMP:11060"/>
        <dbReference type="Rhea" id="RHEA-COMP:13847"/>
        <dbReference type="ChEBI" id="CHEBI:30013"/>
        <dbReference type="ChEBI" id="CHEBI:30616"/>
        <dbReference type="ChEBI" id="CHEBI:33019"/>
        <dbReference type="ChEBI" id="CHEBI:138113"/>
        <dbReference type="EC" id="2.7.7.108"/>
    </reaction>
</comment>
<feature type="binding site" evidence="16">
    <location>
        <position position="467"/>
    </location>
    <ligand>
        <name>ATP</name>
        <dbReference type="ChEBI" id="CHEBI:30616"/>
    </ligand>
</feature>
<dbReference type="GO" id="GO:0070733">
    <property type="term" value="F:AMPylase activity"/>
    <property type="evidence" value="ECO:0007669"/>
    <property type="project" value="UniProtKB-EC"/>
</dbReference>
<evidence type="ECO:0000256" key="2">
    <source>
        <dbReference type="ARBA" id="ARBA00009742"/>
    </source>
</evidence>
<evidence type="ECO:0000256" key="3">
    <source>
        <dbReference type="ARBA" id="ARBA00022679"/>
    </source>
</evidence>
<feature type="binding site" evidence="16">
    <location>
        <begin position="459"/>
        <end position="460"/>
    </location>
    <ligand>
        <name>ATP</name>
        <dbReference type="ChEBI" id="CHEBI:30616"/>
    </ligand>
</feature>